<feature type="transmembrane region" description="Helical" evidence="1">
    <location>
        <begin position="41"/>
        <end position="67"/>
    </location>
</feature>
<keyword evidence="2" id="KW-0614">Plasmid</keyword>
<feature type="transmembrane region" description="Helical" evidence="1">
    <location>
        <begin position="7"/>
        <end position="29"/>
    </location>
</feature>
<accession>A0A6M6E3L7</accession>
<dbReference type="AlphaFoldDB" id="A0A6M6E3L7"/>
<dbReference type="Proteomes" id="UP000501076">
    <property type="component" value="Plasmid pFDU301A"/>
</dbReference>
<dbReference type="Pfam" id="PF13061">
    <property type="entry name" value="DUF3923"/>
    <property type="match status" value="1"/>
</dbReference>
<evidence type="ECO:0000313" key="2">
    <source>
        <dbReference type="EMBL" id="QJX80296.1"/>
    </source>
</evidence>
<organism evidence="2 3">
    <name type="scientific">Priestia megaterium</name>
    <name type="common">Bacillus megaterium</name>
    <dbReference type="NCBI Taxonomy" id="1404"/>
    <lineage>
        <taxon>Bacteria</taxon>
        <taxon>Bacillati</taxon>
        <taxon>Bacillota</taxon>
        <taxon>Bacilli</taxon>
        <taxon>Bacillales</taxon>
        <taxon>Bacillaceae</taxon>
        <taxon>Priestia</taxon>
    </lineage>
</organism>
<keyword evidence="1" id="KW-0812">Transmembrane</keyword>
<keyword evidence="1" id="KW-1133">Transmembrane helix</keyword>
<dbReference type="RefSeq" id="WP_171778281.1">
    <property type="nucleotide sequence ID" value="NZ_CP045273.1"/>
</dbReference>
<dbReference type="EMBL" id="CP045273">
    <property type="protein sequence ID" value="QJX80296.1"/>
    <property type="molecule type" value="Genomic_DNA"/>
</dbReference>
<sequence>MKFRWISWWITNIIWFILFAVGTVIVWTREIDGAGVTQTPILKLVAFLVLLIAFIILIIIQVVWLFLNLKISRNK</sequence>
<proteinExistence type="predicted"/>
<evidence type="ECO:0000313" key="3">
    <source>
        <dbReference type="Proteomes" id="UP000501076"/>
    </source>
</evidence>
<gene>
    <name evidence="2" type="ORF">FDZ14_29835</name>
</gene>
<keyword evidence="1" id="KW-0472">Membrane</keyword>
<name>A0A6M6E3L7_PRIMG</name>
<protein>
    <submittedName>
        <fullName evidence="2">DUF3923 family protein</fullName>
    </submittedName>
</protein>
<evidence type="ECO:0000256" key="1">
    <source>
        <dbReference type="SAM" id="Phobius"/>
    </source>
</evidence>
<dbReference type="InterPro" id="IPR025037">
    <property type="entry name" value="DUF3923"/>
</dbReference>
<geneLocation type="plasmid" evidence="3">
    <name>pfdu301a</name>
</geneLocation>
<reference evidence="2 3" key="1">
    <citation type="submission" date="2019-10" db="EMBL/GenBank/DDBJ databases">
        <title>Complete genome sequences for adaption low water activity.</title>
        <authorList>
            <person name="Zhao L."/>
            <person name="Zhong J."/>
        </authorList>
    </citation>
    <scope>NUCLEOTIDE SEQUENCE [LARGE SCALE GENOMIC DNA]</scope>
    <source>
        <strain evidence="2 3">FDU301</strain>
        <plasmid evidence="3">pfdu301a</plasmid>
    </source>
</reference>